<keyword evidence="4" id="KW-0812">Transmembrane</keyword>
<dbReference type="KEGG" id="soe:110804643"/>
<dbReference type="InterPro" id="IPR002347">
    <property type="entry name" value="SDR_fam"/>
</dbReference>
<evidence type="ECO:0000313" key="7">
    <source>
        <dbReference type="Proteomes" id="UP000813463"/>
    </source>
</evidence>
<evidence type="ECO:0000256" key="6">
    <source>
        <dbReference type="RuleBase" id="RU000363"/>
    </source>
</evidence>
<dbReference type="GeneID" id="110804643"/>
<evidence type="ECO:0000256" key="3">
    <source>
        <dbReference type="ARBA" id="ARBA00022857"/>
    </source>
</evidence>
<protein>
    <submittedName>
        <fullName evidence="8">11-beta-hydroxysteroid dehydrogenase A isoform X1</fullName>
    </submittedName>
</protein>
<dbReference type="PRINTS" id="PR00081">
    <property type="entry name" value="GDHRDH"/>
</dbReference>
<keyword evidence="7" id="KW-1185">Reference proteome</keyword>
<dbReference type="InterPro" id="IPR036291">
    <property type="entry name" value="NAD(P)-bd_dom_sf"/>
</dbReference>
<dbReference type="OrthoDB" id="47007at2759"/>
<organism evidence="7 8">
    <name type="scientific">Spinacia oleracea</name>
    <name type="common">Spinach</name>
    <dbReference type="NCBI Taxonomy" id="3562"/>
    <lineage>
        <taxon>Eukaryota</taxon>
        <taxon>Viridiplantae</taxon>
        <taxon>Streptophyta</taxon>
        <taxon>Embryophyta</taxon>
        <taxon>Tracheophyta</taxon>
        <taxon>Spermatophyta</taxon>
        <taxon>Magnoliopsida</taxon>
        <taxon>eudicotyledons</taxon>
        <taxon>Gunneridae</taxon>
        <taxon>Pentapetalae</taxon>
        <taxon>Caryophyllales</taxon>
        <taxon>Chenopodiaceae</taxon>
        <taxon>Chenopodioideae</taxon>
        <taxon>Anserineae</taxon>
        <taxon>Spinacia</taxon>
    </lineage>
</organism>
<evidence type="ECO:0000256" key="1">
    <source>
        <dbReference type="ARBA" id="ARBA00004606"/>
    </source>
</evidence>
<dbReference type="Proteomes" id="UP000813463">
    <property type="component" value="Chromosome 5"/>
</dbReference>
<evidence type="ECO:0000256" key="5">
    <source>
        <dbReference type="ARBA" id="ARBA00023002"/>
    </source>
</evidence>
<proteinExistence type="inferred from homology"/>
<dbReference type="GO" id="GO:0005829">
    <property type="term" value="C:cytosol"/>
    <property type="evidence" value="ECO:0000318"/>
    <property type="project" value="GO_Central"/>
</dbReference>
<dbReference type="GO" id="GO:0008202">
    <property type="term" value="P:steroid metabolic process"/>
    <property type="evidence" value="ECO:0007669"/>
    <property type="project" value="TreeGrafter"/>
</dbReference>
<dbReference type="GO" id="GO:0016491">
    <property type="term" value="F:oxidoreductase activity"/>
    <property type="evidence" value="ECO:0000318"/>
    <property type="project" value="GO_Central"/>
</dbReference>
<sequence length="350" mass="38397">MDLLNKMLNIVALPFSLFSLCLLLPPFHFFKFALSILSSISGQDVVAGKVVIITGASSGIGEQLAYEYARRGACLVLAARREKSLREIANRCLELGSPDSISVTADVSNVDDCKRIVESTITRYGRLDHLVSNAGITSISMLEDYEDITIATSIMDINFWGAAYITRFAIPHLRNTRGKIIAMSSSASWLPTPRMSIYNASKAAMVAFFETLRVELGSDIQITIATPGFVESEMTKGKHLAPEGLMNVDVNMRDVQVSVLPIASGQSCAKAIIDSVCRGDRYVTEPTWYRVSGWWKAFAPELVDWLFSVFYIAKLGDSPTDSLSKKILDLPGLRALVYPSSVYSPGVKTK</sequence>
<reference evidence="8" key="2">
    <citation type="submission" date="2025-08" db="UniProtKB">
        <authorList>
            <consortium name="RefSeq"/>
        </authorList>
    </citation>
    <scope>IDENTIFICATION</scope>
    <source>
        <tissue evidence="8">Leaf</tissue>
    </source>
</reference>
<evidence type="ECO:0000313" key="8">
    <source>
        <dbReference type="RefSeq" id="XP_021865941.1"/>
    </source>
</evidence>
<gene>
    <name evidence="8" type="primary">LOC110804643</name>
</gene>
<dbReference type="GO" id="GO:0016020">
    <property type="term" value="C:membrane"/>
    <property type="evidence" value="ECO:0007669"/>
    <property type="project" value="UniProtKB-SubCell"/>
</dbReference>
<dbReference type="PANTHER" id="PTHR43391">
    <property type="entry name" value="RETINOL DEHYDROGENASE-RELATED"/>
    <property type="match status" value="1"/>
</dbReference>
<dbReference type="Gene3D" id="3.40.50.720">
    <property type="entry name" value="NAD(P)-binding Rossmann-like Domain"/>
    <property type="match status" value="1"/>
</dbReference>
<dbReference type="SUPFAM" id="SSF51735">
    <property type="entry name" value="NAD(P)-binding Rossmann-fold domains"/>
    <property type="match status" value="1"/>
</dbReference>
<name>A0A9R0JDN7_SPIOL</name>
<evidence type="ECO:0000256" key="4">
    <source>
        <dbReference type="ARBA" id="ARBA00022968"/>
    </source>
</evidence>
<reference evidence="7" key="1">
    <citation type="journal article" date="2021" name="Nat. Commun.">
        <title>Genomic analyses provide insights into spinach domestication and the genetic basis of agronomic traits.</title>
        <authorList>
            <person name="Cai X."/>
            <person name="Sun X."/>
            <person name="Xu C."/>
            <person name="Sun H."/>
            <person name="Wang X."/>
            <person name="Ge C."/>
            <person name="Zhang Z."/>
            <person name="Wang Q."/>
            <person name="Fei Z."/>
            <person name="Jiao C."/>
            <person name="Wang Q."/>
        </authorList>
    </citation>
    <scope>NUCLEOTIDE SEQUENCE [LARGE SCALE GENOMIC DNA]</scope>
    <source>
        <strain evidence="7">cv. Varoflay</strain>
    </source>
</reference>
<comment type="similarity">
    <text evidence="2 6">Belongs to the short-chain dehydrogenases/reductases (SDR) family.</text>
</comment>
<comment type="subcellular location">
    <subcellularLocation>
        <location evidence="1">Membrane</location>
        <topology evidence="1">Single-pass type II membrane protein</topology>
    </subcellularLocation>
</comment>
<keyword evidence="4" id="KW-0735">Signal-anchor</keyword>
<accession>A0A9R0JDN7</accession>
<dbReference type="RefSeq" id="XP_021865941.1">
    <property type="nucleotide sequence ID" value="XM_022010249.2"/>
</dbReference>
<dbReference type="AlphaFoldDB" id="A0A9R0JDN7"/>
<dbReference type="PRINTS" id="PR00080">
    <property type="entry name" value="SDRFAMILY"/>
</dbReference>
<dbReference type="PROSITE" id="PS00061">
    <property type="entry name" value="ADH_SHORT"/>
    <property type="match status" value="1"/>
</dbReference>
<evidence type="ECO:0000256" key="2">
    <source>
        <dbReference type="ARBA" id="ARBA00006484"/>
    </source>
</evidence>
<dbReference type="NCBIfam" id="NF004825">
    <property type="entry name" value="PRK06181.1"/>
    <property type="match status" value="1"/>
</dbReference>
<dbReference type="Pfam" id="PF00106">
    <property type="entry name" value="adh_short"/>
    <property type="match status" value="1"/>
</dbReference>
<keyword evidence="3" id="KW-0521">NADP</keyword>
<dbReference type="GO" id="GO:0072582">
    <property type="term" value="F:17-beta-hydroxysteroid dehydrogenase (NADP+) activity"/>
    <property type="evidence" value="ECO:0007669"/>
    <property type="project" value="TreeGrafter"/>
</dbReference>
<dbReference type="InterPro" id="IPR020904">
    <property type="entry name" value="Sc_DH/Rdtase_CS"/>
</dbReference>
<keyword evidence="5" id="KW-0560">Oxidoreductase</keyword>
<dbReference type="PANTHER" id="PTHR43391:SF89">
    <property type="entry name" value="11-BETA-HYDROXYSTEROID DEHYDROGENASE 1A-RELATED"/>
    <property type="match status" value="1"/>
</dbReference>